<dbReference type="EMBL" id="FOJW01000003">
    <property type="protein sequence ID" value="SFA89920.1"/>
    <property type="molecule type" value="Genomic_DNA"/>
</dbReference>
<keyword evidence="11" id="KW-1185">Reference proteome</keyword>
<dbReference type="PANTHER" id="PTHR33841">
    <property type="entry name" value="DNA METHYLTRANSFERASE YEEA-RELATED"/>
    <property type="match status" value="1"/>
</dbReference>
<dbReference type="Pfam" id="PF07669">
    <property type="entry name" value="Eco57I"/>
    <property type="match status" value="1"/>
</dbReference>
<dbReference type="Gene3D" id="3.40.50.150">
    <property type="entry name" value="Vaccinia Virus protein VP39"/>
    <property type="match status" value="1"/>
</dbReference>
<dbReference type="InterPro" id="IPR025931">
    <property type="entry name" value="TaqI_C"/>
</dbReference>
<evidence type="ECO:0000259" key="8">
    <source>
        <dbReference type="Pfam" id="PF07669"/>
    </source>
</evidence>
<dbReference type="Pfam" id="PF12950">
    <property type="entry name" value="TaqI_C"/>
    <property type="match status" value="1"/>
</dbReference>
<dbReference type="GO" id="GO:0003677">
    <property type="term" value="F:DNA binding"/>
    <property type="evidence" value="ECO:0007669"/>
    <property type="project" value="UniProtKB-KW"/>
</dbReference>
<keyword evidence="3" id="KW-0808">Transferase</keyword>
<evidence type="ECO:0000313" key="10">
    <source>
        <dbReference type="EMBL" id="SFA89920.1"/>
    </source>
</evidence>
<dbReference type="SUPFAM" id="SSF53335">
    <property type="entry name" value="S-adenosyl-L-methionine-dependent methyltransferases"/>
    <property type="match status" value="1"/>
</dbReference>
<name>A0A1I0WP30_9BACI</name>
<evidence type="ECO:0000313" key="11">
    <source>
        <dbReference type="Proteomes" id="UP000198642"/>
    </source>
</evidence>
<feature type="domain" description="TaqI-like C-terminal specificity" evidence="9">
    <location>
        <begin position="566"/>
        <end position="684"/>
    </location>
</feature>
<dbReference type="InterPro" id="IPR011639">
    <property type="entry name" value="MethylTrfase_TaqI-like_dom"/>
</dbReference>
<dbReference type="EC" id="2.1.1.72" evidence="1"/>
<dbReference type="GO" id="GO:0032259">
    <property type="term" value="P:methylation"/>
    <property type="evidence" value="ECO:0007669"/>
    <property type="project" value="UniProtKB-KW"/>
</dbReference>
<dbReference type="GO" id="GO:0009307">
    <property type="term" value="P:DNA restriction-modification system"/>
    <property type="evidence" value="ECO:0007669"/>
    <property type="project" value="UniProtKB-KW"/>
</dbReference>
<evidence type="ECO:0000256" key="2">
    <source>
        <dbReference type="ARBA" id="ARBA00022603"/>
    </source>
</evidence>
<comment type="catalytic activity">
    <reaction evidence="7">
        <text>a 2'-deoxyadenosine in DNA + S-adenosyl-L-methionine = an N(6)-methyl-2'-deoxyadenosine in DNA + S-adenosyl-L-homocysteine + H(+)</text>
        <dbReference type="Rhea" id="RHEA:15197"/>
        <dbReference type="Rhea" id="RHEA-COMP:12418"/>
        <dbReference type="Rhea" id="RHEA-COMP:12419"/>
        <dbReference type="ChEBI" id="CHEBI:15378"/>
        <dbReference type="ChEBI" id="CHEBI:57856"/>
        <dbReference type="ChEBI" id="CHEBI:59789"/>
        <dbReference type="ChEBI" id="CHEBI:90615"/>
        <dbReference type="ChEBI" id="CHEBI:90616"/>
        <dbReference type="EC" id="2.1.1.72"/>
    </reaction>
</comment>
<evidence type="ECO:0000259" key="9">
    <source>
        <dbReference type="Pfam" id="PF12950"/>
    </source>
</evidence>
<dbReference type="PROSITE" id="PS00092">
    <property type="entry name" value="N6_MTASE"/>
    <property type="match status" value="1"/>
</dbReference>
<accession>A0A1I0WP30</accession>
<evidence type="ECO:0000256" key="4">
    <source>
        <dbReference type="ARBA" id="ARBA00022691"/>
    </source>
</evidence>
<dbReference type="RefSeq" id="WP_170848158.1">
    <property type="nucleotide sequence ID" value="NZ_FOJW01000003.1"/>
</dbReference>
<reference evidence="10 11" key="1">
    <citation type="submission" date="2016-10" db="EMBL/GenBank/DDBJ databases">
        <authorList>
            <person name="de Groot N.N."/>
        </authorList>
    </citation>
    <scope>NUCLEOTIDE SEQUENCE [LARGE SCALE GENOMIC DNA]</scope>
    <source>
        <strain evidence="10 11">CGMCC 1.3702</strain>
    </source>
</reference>
<proteinExistence type="predicted"/>
<dbReference type="PRINTS" id="PR00507">
    <property type="entry name" value="N12N6MTFRASE"/>
</dbReference>
<feature type="domain" description="Type II methyltransferase M.TaqI-like" evidence="8">
    <location>
        <begin position="287"/>
        <end position="448"/>
    </location>
</feature>
<sequence>MPVKEFENKKGNVTARAFYQEYQKVRNALFTHLLEQNGQWRERVLVDKTQRIIDRVLFICFAENYKLIPQNVFRGIVETAQHTFNTDSTDLWEELKGLFRSIEKGHSEMVISQLNLKLFRKDDVLDQLVITDRIFPVFGTMTKFDFAADLDFSLLGYILEQSISDVEEMQAGMTGENYEPQQGKRKKNGIYYTSSGITRLLLQETLLNWIEDRKREVDERAAGEGSEQHTELNRMLLQQLKSVKILDPAAGSGAFLNTAYDLLKNQWDKVNKNTSETMPANVNIVTENLFGVELDENSLELAKLSLWLKTADKKTYWPLLDGNLKTGNAIIDQQVITERAFDWHQEFPAIMDDGGFDVIIGNPPYVFARNEGFTKAEKNYFNSYYDLTEYQINTYLLFIERSYYLLKQGGWLGFIVPNNLLTIDSCRKMRRFLLEQTGNLKMINIHHRMFEQADVDTCLLIFQKTEPTTVKLGEYVNEHVEIVAEVEPKVLLDEQSIINISLMKHKRVLDVMNKIENENLKLGTVATVKSGLVAYEVGRGTPPQTRFMKENRVYHSDCQVDDTYWMYLEGRDVCRYSIAWGGSWLKYGPNLAARRHEKIFTAPRILVRQIPSKLKYAINAVYTERKMLNDRNSNNIVDFQKDPLFLLGVINSKIITFWFIHKFDKFQRKTFPQFKVKDLKMFPVPDVSEKEMQQISEAVDQMLHVQRQKGETLHPTGRLIQKEQQLNEKIDRYAVAAFGLSAEEVQLIDAHLAEFLE</sequence>
<dbReference type="STRING" id="237679.SAMN04488072_103146"/>
<evidence type="ECO:0000256" key="7">
    <source>
        <dbReference type="ARBA" id="ARBA00047942"/>
    </source>
</evidence>
<dbReference type="AlphaFoldDB" id="A0A1I0WP30"/>
<dbReference type="InterPro" id="IPR029063">
    <property type="entry name" value="SAM-dependent_MTases_sf"/>
</dbReference>
<evidence type="ECO:0000256" key="1">
    <source>
        <dbReference type="ARBA" id="ARBA00011900"/>
    </source>
</evidence>
<keyword evidence="6" id="KW-0238">DNA-binding</keyword>
<gene>
    <name evidence="10" type="ORF">SAMN04488072_103146</name>
</gene>
<dbReference type="InterPro" id="IPR050953">
    <property type="entry name" value="N4_N6_ade-DNA_methylase"/>
</dbReference>
<protein>
    <recommendedName>
        <fullName evidence="1">site-specific DNA-methyltransferase (adenine-specific)</fullName>
        <ecNumber evidence="1">2.1.1.72</ecNumber>
    </recommendedName>
</protein>
<dbReference type="InterPro" id="IPR002052">
    <property type="entry name" value="DNA_methylase_N6_adenine_CS"/>
</dbReference>
<evidence type="ECO:0000256" key="6">
    <source>
        <dbReference type="ARBA" id="ARBA00023125"/>
    </source>
</evidence>
<keyword evidence="5" id="KW-0680">Restriction system</keyword>
<evidence type="ECO:0000256" key="3">
    <source>
        <dbReference type="ARBA" id="ARBA00022679"/>
    </source>
</evidence>
<keyword evidence="2 10" id="KW-0489">Methyltransferase</keyword>
<organism evidence="10 11">
    <name type="scientific">Lentibacillus halodurans</name>
    <dbReference type="NCBI Taxonomy" id="237679"/>
    <lineage>
        <taxon>Bacteria</taxon>
        <taxon>Bacillati</taxon>
        <taxon>Bacillota</taxon>
        <taxon>Bacilli</taxon>
        <taxon>Bacillales</taxon>
        <taxon>Bacillaceae</taxon>
        <taxon>Lentibacillus</taxon>
    </lineage>
</organism>
<dbReference type="GO" id="GO:0009007">
    <property type="term" value="F:site-specific DNA-methyltransferase (adenine-specific) activity"/>
    <property type="evidence" value="ECO:0007669"/>
    <property type="project" value="UniProtKB-EC"/>
</dbReference>
<keyword evidence="4" id="KW-0949">S-adenosyl-L-methionine</keyword>
<dbReference type="PANTHER" id="PTHR33841:SF1">
    <property type="entry name" value="DNA METHYLTRANSFERASE A"/>
    <property type="match status" value="1"/>
</dbReference>
<evidence type="ECO:0000256" key="5">
    <source>
        <dbReference type="ARBA" id="ARBA00022747"/>
    </source>
</evidence>
<dbReference type="Proteomes" id="UP000198642">
    <property type="component" value="Unassembled WGS sequence"/>
</dbReference>